<dbReference type="GO" id="GO:0001561">
    <property type="term" value="P:fatty acid alpha-oxidation"/>
    <property type="evidence" value="ECO:0000318"/>
    <property type="project" value="GO_Central"/>
</dbReference>
<keyword evidence="5" id="KW-0479">Metal-binding</keyword>
<dbReference type="GO" id="GO:0031418">
    <property type="term" value="F:L-ascorbic acid binding"/>
    <property type="evidence" value="ECO:0007669"/>
    <property type="project" value="UniProtKB-KW"/>
</dbReference>
<comment type="cofactor">
    <cofactor evidence="1">
        <name>L-ascorbate</name>
        <dbReference type="ChEBI" id="CHEBI:38290"/>
    </cofactor>
</comment>
<dbReference type="PANTHER" id="PTHR21308:SF1">
    <property type="entry name" value="PHYTANOYL-COA DIOXYGENASE, PEROXISOMAL"/>
    <property type="match status" value="1"/>
</dbReference>
<dbReference type="PANTHER" id="PTHR21308">
    <property type="entry name" value="PHYTANOYL-COA ALPHA-HYDROXYLASE"/>
    <property type="match status" value="1"/>
</dbReference>
<keyword evidence="14" id="KW-1185">Reference proteome</keyword>
<dbReference type="InParanoid" id="A0A7M7T5J7"/>
<dbReference type="EnsemblMetazoa" id="XM_030999576">
    <property type="protein sequence ID" value="XP_030855436"/>
    <property type="gene ID" value="LOC579037"/>
</dbReference>
<comment type="cofactor">
    <cofactor evidence="2">
        <name>Fe cation</name>
        <dbReference type="ChEBI" id="CHEBI:24875"/>
    </cofactor>
</comment>
<dbReference type="Pfam" id="PF05721">
    <property type="entry name" value="PhyH"/>
    <property type="match status" value="1"/>
</dbReference>
<evidence type="ECO:0000313" key="13">
    <source>
        <dbReference type="EnsemblMetazoa" id="XP_030855436"/>
    </source>
</evidence>
<keyword evidence="8" id="KW-0560">Oxidoreductase</keyword>
<keyword evidence="7" id="KW-0223">Dioxygenase</keyword>
<dbReference type="OrthoDB" id="2328924at2759"/>
<dbReference type="RefSeq" id="XP_030855436.1">
    <property type="nucleotide sequence ID" value="XM_030999576.1"/>
</dbReference>
<accession>A0A7M7T5J7</accession>
<organism evidence="13 14">
    <name type="scientific">Strongylocentrotus purpuratus</name>
    <name type="common">Purple sea urchin</name>
    <dbReference type="NCBI Taxonomy" id="7668"/>
    <lineage>
        <taxon>Eukaryota</taxon>
        <taxon>Metazoa</taxon>
        <taxon>Echinodermata</taxon>
        <taxon>Eleutherozoa</taxon>
        <taxon>Echinozoa</taxon>
        <taxon>Echinoidea</taxon>
        <taxon>Euechinoidea</taxon>
        <taxon>Echinacea</taxon>
        <taxon>Camarodonta</taxon>
        <taxon>Echinidea</taxon>
        <taxon>Strongylocentrotidae</taxon>
        <taxon>Strongylocentrotus</taxon>
    </lineage>
</organism>
<dbReference type="KEGG" id="spu:579037"/>
<dbReference type="GeneID" id="579037"/>
<evidence type="ECO:0000256" key="8">
    <source>
        <dbReference type="ARBA" id="ARBA00023002"/>
    </source>
</evidence>
<comment type="similarity">
    <text evidence="4">Belongs to the PhyH family.</text>
</comment>
<sequence length="339" mass="38272">MESDTGPSEALRRLNVFNRHFAPLIQQQVSSDSSSPSLQAGLSNEIQYVVKNSILTAEQERSYQENGFLVIPNLVPHHKIDAYKEEFELICEGKNRQRSAGMTIMKDVALKTLSGERAINKLQDFQDNEVLFSYCSSPELLQYVECFTGPDAMAMHTMLINKPPDPGSKTSRHPMHQDLHYFPFRPAKSIVCSWTAMEKVHRQNGCLVVIPGSHKGQLMRHDYPKWEGGVNKMYHGIMDFDASAPRVHLEMEKGDTVFFHPLLLHGSGTNKTSGFRKAISCHYASSNCHYIDVAGTTQANMANEITDVAKRKLGEDVEVNIKDIWYMKGRLVKGERITL</sequence>
<evidence type="ECO:0000256" key="1">
    <source>
        <dbReference type="ARBA" id="ARBA00001961"/>
    </source>
</evidence>
<dbReference type="Proteomes" id="UP000007110">
    <property type="component" value="Unassembled WGS sequence"/>
</dbReference>
<evidence type="ECO:0000256" key="7">
    <source>
        <dbReference type="ARBA" id="ARBA00022964"/>
    </source>
</evidence>
<evidence type="ECO:0000313" key="14">
    <source>
        <dbReference type="Proteomes" id="UP000007110"/>
    </source>
</evidence>
<evidence type="ECO:0000256" key="6">
    <source>
        <dbReference type="ARBA" id="ARBA00022896"/>
    </source>
</evidence>
<reference evidence="14" key="1">
    <citation type="submission" date="2015-02" db="EMBL/GenBank/DDBJ databases">
        <title>Genome sequencing for Strongylocentrotus purpuratus.</title>
        <authorList>
            <person name="Murali S."/>
            <person name="Liu Y."/>
            <person name="Vee V."/>
            <person name="English A."/>
            <person name="Wang M."/>
            <person name="Skinner E."/>
            <person name="Han Y."/>
            <person name="Muzny D.M."/>
            <person name="Worley K.C."/>
            <person name="Gibbs R.A."/>
        </authorList>
    </citation>
    <scope>NUCLEOTIDE SEQUENCE</scope>
</reference>
<dbReference type="FunFam" id="2.60.120.620:FF:000012">
    <property type="entry name" value="Phytanoyl-CoA dioxygenase, peroxisomal"/>
    <property type="match status" value="1"/>
</dbReference>
<dbReference type="EC" id="1.14.11.18" evidence="10"/>
<evidence type="ECO:0000256" key="11">
    <source>
        <dbReference type="ARBA" id="ARBA00034921"/>
    </source>
</evidence>
<evidence type="ECO:0000256" key="4">
    <source>
        <dbReference type="ARBA" id="ARBA00005830"/>
    </source>
</evidence>
<reference evidence="13" key="2">
    <citation type="submission" date="2021-01" db="UniProtKB">
        <authorList>
            <consortium name="EnsemblMetazoa"/>
        </authorList>
    </citation>
    <scope>IDENTIFICATION</scope>
</reference>
<dbReference type="SUPFAM" id="SSF51197">
    <property type="entry name" value="Clavaminate synthase-like"/>
    <property type="match status" value="1"/>
</dbReference>
<keyword evidence="6" id="KW-0847">Vitamin C</keyword>
<dbReference type="GO" id="GO:0005777">
    <property type="term" value="C:peroxisome"/>
    <property type="evidence" value="ECO:0007669"/>
    <property type="project" value="UniProtKB-ARBA"/>
</dbReference>
<dbReference type="Gene3D" id="2.60.120.620">
    <property type="entry name" value="q2cbj1_9rhob like domain"/>
    <property type="match status" value="1"/>
</dbReference>
<dbReference type="OMA" id="PDSDQQT"/>
<evidence type="ECO:0000256" key="5">
    <source>
        <dbReference type="ARBA" id="ARBA00022723"/>
    </source>
</evidence>
<dbReference type="GO" id="GO:0046872">
    <property type="term" value="F:metal ion binding"/>
    <property type="evidence" value="ECO:0007669"/>
    <property type="project" value="UniProtKB-KW"/>
</dbReference>
<proteinExistence type="inferred from homology"/>
<evidence type="ECO:0000256" key="9">
    <source>
        <dbReference type="ARBA" id="ARBA00023004"/>
    </source>
</evidence>
<evidence type="ECO:0000256" key="3">
    <source>
        <dbReference type="ARBA" id="ARBA00004872"/>
    </source>
</evidence>
<name>A0A7M7T5J7_STRPU</name>
<comment type="pathway">
    <text evidence="3">Lipid metabolism; fatty acid metabolism.</text>
</comment>
<keyword evidence="9" id="KW-0408">Iron</keyword>
<evidence type="ECO:0000256" key="10">
    <source>
        <dbReference type="ARBA" id="ARBA00034809"/>
    </source>
</evidence>
<dbReference type="AlphaFoldDB" id="A0A7M7T5J7"/>
<dbReference type="GO" id="GO:0048244">
    <property type="term" value="F:phytanoyl-CoA dioxygenase activity"/>
    <property type="evidence" value="ECO:0000318"/>
    <property type="project" value="GO_Central"/>
</dbReference>
<dbReference type="InterPro" id="IPR008775">
    <property type="entry name" value="Phytyl_CoA_dOase-like"/>
</dbReference>
<protein>
    <recommendedName>
        <fullName evidence="10">phytanoyl-CoA dioxygenase</fullName>
        <ecNumber evidence="10">1.14.11.18</ecNumber>
    </recommendedName>
    <alternativeName>
        <fullName evidence="11">Phytanic acid oxidase</fullName>
    </alternativeName>
    <alternativeName>
        <fullName evidence="12">Phytanoyl-CoA alpha-hydroxylase</fullName>
    </alternativeName>
</protein>
<dbReference type="InterPro" id="IPR047128">
    <property type="entry name" value="PhyH"/>
</dbReference>
<evidence type="ECO:0000256" key="2">
    <source>
        <dbReference type="ARBA" id="ARBA00001962"/>
    </source>
</evidence>
<evidence type="ECO:0000256" key="12">
    <source>
        <dbReference type="ARBA" id="ARBA00034924"/>
    </source>
</evidence>